<evidence type="ECO:0000313" key="3">
    <source>
        <dbReference type="Proteomes" id="UP000053477"/>
    </source>
</evidence>
<dbReference type="AlphaFoldDB" id="A0A0H2RYY2"/>
<feature type="compositionally biased region" description="Basic residues" evidence="1">
    <location>
        <begin position="257"/>
        <end position="268"/>
    </location>
</feature>
<gene>
    <name evidence="2" type="ORF">SCHPADRAFT_173307</name>
</gene>
<evidence type="ECO:0000313" key="2">
    <source>
        <dbReference type="EMBL" id="KLO17320.1"/>
    </source>
</evidence>
<organism evidence="2 3">
    <name type="scientific">Schizopora paradoxa</name>
    <dbReference type="NCBI Taxonomy" id="27342"/>
    <lineage>
        <taxon>Eukaryota</taxon>
        <taxon>Fungi</taxon>
        <taxon>Dikarya</taxon>
        <taxon>Basidiomycota</taxon>
        <taxon>Agaricomycotina</taxon>
        <taxon>Agaricomycetes</taxon>
        <taxon>Hymenochaetales</taxon>
        <taxon>Schizoporaceae</taxon>
        <taxon>Schizopora</taxon>
    </lineage>
</organism>
<proteinExistence type="predicted"/>
<protein>
    <recommendedName>
        <fullName evidence="4">FIST domain-containing protein</fullName>
    </recommendedName>
</protein>
<dbReference type="InParanoid" id="A0A0H2RYY2"/>
<feature type="region of interest" description="Disordered" evidence="1">
    <location>
        <begin position="255"/>
        <end position="287"/>
    </location>
</feature>
<dbReference type="OrthoDB" id="10251508at2759"/>
<keyword evidence="3" id="KW-1185">Reference proteome</keyword>
<sequence>MLRSATWLLRSKAQLRQVLDATFSASPSNNHALMYALSSDAPDLEDIIGELSRSAPETVGCITSPLPFHPDTTFASPFSLPTLGEETRRFSCALTLVDRDQCVPFALENKFGEGPVQVGRWHAFRKRDVKDGGLARLLEQNGDDWNDVWKGSSSRDLPELPEEFQDRKDINSFVYFTDNSSMNIANSLHHSYPSSTTLRLIAAPTPFINGMPFTLIRNGRAQPTGAVGLAILRSKQEVRQRIGFNGLKELYHPLKLGGKHHPRTRRRALPCTDHRRGASSVSSRGYT</sequence>
<dbReference type="Proteomes" id="UP000053477">
    <property type="component" value="Unassembled WGS sequence"/>
</dbReference>
<dbReference type="EMBL" id="KQ085906">
    <property type="protein sequence ID" value="KLO17320.1"/>
    <property type="molecule type" value="Genomic_DNA"/>
</dbReference>
<name>A0A0H2RYY2_9AGAM</name>
<evidence type="ECO:0000256" key="1">
    <source>
        <dbReference type="SAM" id="MobiDB-lite"/>
    </source>
</evidence>
<evidence type="ECO:0008006" key="4">
    <source>
        <dbReference type="Google" id="ProtNLM"/>
    </source>
</evidence>
<accession>A0A0H2RYY2</accession>
<reference evidence="2 3" key="1">
    <citation type="submission" date="2015-04" db="EMBL/GenBank/DDBJ databases">
        <title>Complete genome sequence of Schizopora paradoxa KUC8140, a cosmopolitan wood degrader in East Asia.</title>
        <authorList>
            <consortium name="DOE Joint Genome Institute"/>
            <person name="Min B."/>
            <person name="Park H."/>
            <person name="Jang Y."/>
            <person name="Kim J.-J."/>
            <person name="Kim K.H."/>
            <person name="Pangilinan J."/>
            <person name="Lipzen A."/>
            <person name="Riley R."/>
            <person name="Grigoriev I.V."/>
            <person name="Spatafora J.W."/>
            <person name="Choi I.-G."/>
        </authorList>
    </citation>
    <scope>NUCLEOTIDE SEQUENCE [LARGE SCALE GENOMIC DNA]</scope>
    <source>
        <strain evidence="2 3">KUC8140</strain>
    </source>
</reference>